<sequence>MRLSSLYSYYRKFFNYPSNSSAARSRLYAFAIQDTTEVLTQAYENRSKKPIEDYRTREKKSGIALRFLEHAEELACSRCSIPLQDLEFIQGIITINEKFLSSTRRGIEIPFPYLLDNNNSDAVILTFGQPNNMLGEVEVLVGLINEFAFDGSWPNELETISYWDLSSGEEKTLKLSGVKPVSRIPLLEVLNRF</sequence>
<gene>
    <name evidence="1" type="ORF">LUCI_2407</name>
</gene>
<evidence type="ECO:0000313" key="1">
    <source>
        <dbReference type="EMBL" id="VBB07163.1"/>
    </source>
</evidence>
<reference evidence="1 2" key="1">
    <citation type="submission" date="2018-06" db="EMBL/GenBank/DDBJ databases">
        <authorList>
            <person name="Strepis N."/>
        </authorList>
    </citation>
    <scope>NUCLEOTIDE SEQUENCE [LARGE SCALE GENOMIC DNA]</scope>
    <source>
        <strain evidence="1">LUCI</strain>
    </source>
</reference>
<protein>
    <submittedName>
        <fullName evidence="1">Uncharacterized protein</fullName>
    </submittedName>
</protein>
<name>A0A498RAL0_9FIRM</name>
<evidence type="ECO:0000313" key="2">
    <source>
        <dbReference type="Proteomes" id="UP000277811"/>
    </source>
</evidence>
<dbReference type="Proteomes" id="UP000277811">
    <property type="component" value="Unassembled WGS sequence"/>
</dbReference>
<accession>A0A498RAL0</accession>
<dbReference type="AlphaFoldDB" id="A0A498RAL0"/>
<keyword evidence="2" id="KW-1185">Reference proteome</keyword>
<proteinExistence type="predicted"/>
<organism evidence="1 2">
    <name type="scientific">Lucifera butyrica</name>
    <dbReference type="NCBI Taxonomy" id="1351585"/>
    <lineage>
        <taxon>Bacteria</taxon>
        <taxon>Bacillati</taxon>
        <taxon>Bacillota</taxon>
        <taxon>Negativicutes</taxon>
        <taxon>Veillonellales</taxon>
        <taxon>Veillonellaceae</taxon>
        <taxon>Lucifera</taxon>
    </lineage>
</organism>
<dbReference type="RefSeq" id="WP_122628106.1">
    <property type="nucleotide sequence ID" value="NZ_UPPP01000072.1"/>
</dbReference>
<dbReference type="OrthoDB" id="1901985at2"/>
<dbReference type="EMBL" id="UPPP01000072">
    <property type="protein sequence ID" value="VBB07163.1"/>
    <property type="molecule type" value="Genomic_DNA"/>
</dbReference>